<feature type="binding site" evidence="3">
    <location>
        <position position="169"/>
    </location>
    <ligand>
        <name>Mg(2+)</name>
        <dbReference type="ChEBI" id="CHEBI:18420"/>
    </ligand>
</feature>
<dbReference type="CDD" id="cd16012">
    <property type="entry name" value="ALP"/>
    <property type="match status" value="1"/>
</dbReference>
<keyword evidence="5" id="KW-0732">Signal</keyword>
<dbReference type="GO" id="GO:0004035">
    <property type="term" value="F:alkaline phosphatase activity"/>
    <property type="evidence" value="ECO:0007669"/>
    <property type="project" value="TreeGrafter"/>
</dbReference>
<organism evidence="6">
    <name type="scientific">Candidatus Electrothrix aestuarii</name>
    <dbReference type="NCBI Taxonomy" id="3062594"/>
    <lineage>
        <taxon>Bacteria</taxon>
        <taxon>Pseudomonadati</taxon>
        <taxon>Thermodesulfobacteriota</taxon>
        <taxon>Desulfobulbia</taxon>
        <taxon>Desulfobulbales</taxon>
        <taxon>Desulfobulbaceae</taxon>
        <taxon>Candidatus Electrothrix</taxon>
    </lineage>
</organism>
<sequence>MNTKKCSLVFILLGCLSFTSCCHAPTGLQPEAPEQEKTFPQTPYNSKPATKKVKNVILVIGDGMGPQQLGLLLAYARQAPHSVIPNRTTAFDRMMNDGAELGLSMTHAANVLVTDSAASGSQLATGVASGPEMLGADADGNPTSTILEQAEKMGKSTGIISDTWLTHATPAAFAAHQPHRSLENAIAVDLLNSGADVMLSGGLSRWVPKAANDADSAVHQELVQMTEGAFAIKSKRKDERNLLKEARKKGYTLSFTKDQLAEAKGKKVLGLFSSSAMDNAIKANKAKDDPERAIPSLREMTAKGLELLARNKKGFFLMVEAGQIDWAGHANDTGLLLQEMIKLNNTLEYILDWTAKRDDTLLIVTADHETGGFSFSYSGNDLPQPVNLSGSLFKNRSFQPGYNFGNPQVLDKLYKQQLSYKDIFLQFAALPASEQKPAKLASLVNKNTEFKITEAQAARVLESEENAYYVEGHKKLGLKKVPKIDANDAFFVTNSNGARLNLLAMEVATQQQAVWSTGTHTATPVLVFAQGAGKSAFRKIMHHTELSRYAINALMNN</sequence>
<dbReference type="PANTHER" id="PTHR11596">
    <property type="entry name" value="ALKALINE PHOSPHATASE"/>
    <property type="match status" value="1"/>
</dbReference>
<proteinExistence type="inferred from homology"/>
<reference evidence="6" key="1">
    <citation type="journal article" date="2024" name="Syst. Appl. Microbiol.">
        <title>First single-strain enrichments of Electrothrix cable bacteria, description of E. aestuarii sp. nov. and E. rattekaaiensis sp. nov., and proposal of a cable bacteria taxonomy following the rules of the SeqCode.</title>
        <authorList>
            <person name="Plum-Jensen L.E."/>
            <person name="Schramm A."/>
            <person name="Marshall I.P.G."/>
        </authorList>
    </citation>
    <scope>NUCLEOTIDE SEQUENCE</scope>
    <source>
        <strain evidence="6">Rat1</strain>
    </source>
</reference>
<comment type="cofactor">
    <cofactor evidence="3">
        <name>Zn(2+)</name>
        <dbReference type="ChEBI" id="CHEBI:29105"/>
    </cofactor>
    <text evidence="3">Binds 2 Zn(2+) ions.</text>
</comment>
<dbReference type="InterPro" id="IPR042085">
    <property type="entry name" value="Ap_crown"/>
</dbReference>
<dbReference type="InterPro" id="IPR017850">
    <property type="entry name" value="Alkaline_phosphatase_core_sf"/>
</dbReference>
<keyword evidence="3" id="KW-0862">Zinc</keyword>
<protein>
    <submittedName>
        <fullName evidence="6">Alkaline phosphatase</fullName>
    </submittedName>
</protein>
<dbReference type="GO" id="GO:0046872">
    <property type="term" value="F:metal ion binding"/>
    <property type="evidence" value="ECO:0007669"/>
    <property type="project" value="UniProtKB-KW"/>
</dbReference>
<dbReference type="InterPro" id="IPR001952">
    <property type="entry name" value="Alkaline_phosphatase"/>
</dbReference>
<feature type="binding site" evidence="3">
    <location>
        <position position="320"/>
    </location>
    <ligand>
        <name>Mg(2+)</name>
        <dbReference type="ChEBI" id="CHEBI:18420"/>
    </ligand>
</feature>
<feature type="binding site" evidence="3">
    <location>
        <position position="167"/>
    </location>
    <ligand>
        <name>Mg(2+)</name>
        <dbReference type="ChEBI" id="CHEBI:18420"/>
    </ligand>
</feature>
<evidence type="ECO:0000256" key="1">
    <source>
        <dbReference type="ARBA" id="ARBA00022553"/>
    </source>
</evidence>
<evidence type="ECO:0000256" key="3">
    <source>
        <dbReference type="PIRSR" id="PIRSR601952-2"/>
    </source>
</evidence>
<evidence type="ECO:0000256" key="2">
    <source>
        <dbReference type="PIRSR" id="PIRSR601952-1"/>
    </source>
</evidence>
<feature type="binding site" evidence="3">
    <location>
        <position position="325"/>
    </location>
    <ligand>
        <name>Zn(2+)</name>
        <dbReference type="ChEBI" id="CHEBI:29105"/>
        <label>2</label>
    </ligand>
</feature>
<evidence type="ECO:0000256" key="5">
    <source>
        <dbReference type="SAM" id="SignalP"/>
    </source>
</evidence>
<dbReference type="PROSITE" id="PS51257">
    <property type="entry name" value="PROKAR_LIPOPROTEIN"/>
    <property type="match status" value="1"/>
</dbReference>
<name>A0AAU8LRP9_9BACT</name>
<dbReference type="PRINTS" id="PR00113">
    <property type="entry name" value="ALKPHPHTASE"/>
</dbReference>
<feature type="binding site" evidence="3">
    <location>
        <position position="329"/>
    </location>
    <ligand>
        <name>Zn(2+)</name>
        <dbReference type="ChEBI" id="CHEBI:29105"/>
        <label>2</label>
    </ligand>
</feature>
<feature type="binding site" evidence="3">
    <location>
        <position position="368"/>
    </location>
    <ligand>
        <name>Zn(2+)</name>
        <dbReference type="ChEBI" id="CHEBI:29105"/>
        <label>2</label>
    </ligand>
</feature>
<dbReference type="KEGG" id="eaj:Q3M24_16915"/>
<feature type="active site" description="Phosphoserine intermediate" evidence="2">
    <location>
        <position position="116"/>
    </location>
</feature>
<feature type="binding site" evidence="3">
    <location>
        <position position="367"/>
    </location>
    <ligand>
        <name>Zn(2+)</name>
        <dbReference type="ChEBI" id="CHEBI:29105"/>
        <label>2</label>
    </ligand>
</feature>
<dbReference type="SUPFAM" id="SSF53649">
    <property type="entry name" value="Alkaline phosphatase-like"/>
    <property type="match status" value="1"/>
</dbReference>
<dbReference type="Gene3D" id="3.40.720.10">
    <property type="entry name" value="Alkaline Phosphatase, subunit A"/>
    <property type="match status" value="1"/>
</dbReference>
<keyword evidence="3" id="KW-0479">Metal-binding</keyword>
<evidence type="ECO:0000313" key="6">
    <source>
        <dbReference type="EMBL" id="XCN71973.1"/>
    </source>
</evidence>
<feature type="binding site" evidence="3">
    <location>
        <position position="62"/>
    </location>
    <ligand>
        <name>Zn(2+)</name>
        <dbReference type="ChEBI" id="CHEBI:29105"/>
        <label>2</label>
    </ligand>
</feature>
<comment type="similarity">
    <text evidence="4">Belongs to the alkaline phosphatase family.</text>
</comment>
<gene>
    <name evidence="6" type="ORF">Q3M24_16915</name>
</gene>
<feature type="binding site" evidence="3">
    <location>
        <position position="520"/>
    </location>
    <ligand>
        <name>Zn(2+)</name>
        <dbReference type="ChEBI" id="CHEBI:29105"/>
        <label>2</label>
    </ligand>
</feature>
<evidence type="ECO:0000256" key="4">
    <source>
        <dbReference type="RuleBase" id="RU003946"/>
    </source>
</evidence>
<keyword evidence="3" id="KW-0460">Magnesium</keyword>
<comment type="cofactor">
    <cofactor evidence="3">
        <name>Mg(2+)</name>
        <dbReference type="ChEBI" id="CHEBI:18420"/>
    </cofactor>
    <text evidence="3">Binds 1 Mg(2+) ion.</text>
</comment>
<accession>A0AAU8LRP9</accession>
<dbReference type="AlphaFoldDB" id="A0AAU8LRP9"/>
<reference evidence="6" key="2">
    <citation type="submission" date="2024-06" db="EMBL/GenBank/DDBJ databases">
        <authorList>
            <person name="Plum-Jensen L.E."/>
            <person name="Schramm A."/>
            <person name="Marshall I.P.G."/>
        </authorList>
    </citation>
    <scope>NUCLEOTIDE SEQUENCE</scope>
    <source>
        <strain evidence="6">Rat1</strain>
    </source>
</reference>
<dbReference type="EMBL" id="CP159373">
    <property type="protein sequence ID" value="XCN71973.1"/>
    <property type="molecule type" value="Genomic_DNA"/>
</dbReference>
<dbReference type="PANTHER" id="PTHR11596:SF5">
    <property type="entry name" value="ALKALINE PHOSPHATASE"/>
    <property type="match status" value="1"/>
</dbReference>
<dbReference type="Gene3D" id="1.10.1200.140">
    <property type="entry name" value="Alkaline phosphatase, crown domain"/>
    <property type="match status" value="1"/>
</dbReference>
<feature type="signal peptide" evidence="5">
    <location>
        <begin position="1"/>
        <end position="24"/>
    </location>
</feature>
<feature type="chain" id="PRO_5043908124" evidence="5">
    <location>
        <begin position="25"/>
        <end position="557"/>
    </location>
</feature>
<dbReference type="SMART" id="SM00098">
    <property type="entry name" value="alkPPc"/>
    <property type="match status" value="1"/>
</dbReference>
<feature type="binding site" evidence="3">
    <location>
        <position position="62"/>
    </location>
    <ligand>
        <name>Mg(2+)</name>
        <dbReference type="ChEBI" id="CHEBI:18420"/>
    </ligand>
</feature>
<keyword evidence="1" id="KW-0597">Phosphoprotein</keyword>
<dbReference type="Pfam" id="PF00245">
    <property type="entry name" value="Alk_phosphatase"/>
    <property type="match status" value="1"/>
</dbReference>